<keyword evidence="10" id="KW-1185">Reference proteome</keyword>
<evidence type="ECO:0000256" key="3">
    <source>
        <dbReference type="ARBA" id="ARBA00022692"/>
    </source>
</evidence>
<dbReference type="InterPro" id="IPR006977">
    <property type="entry name" value="Yip1_dom"/>
</dbReference>
<dbReference type="InterPro" id="IPR039765">
    <property type="entry name" value="Yip5/YIPF1/YIPF2"/>
</dbReference>
<dbReference type="GO" id="GO:0031267">
    <property type="term" value="F:small GTPase binding"/>
    <property type="evidence" value="ECO:0007669"/>
    <property type="project" value="InterPro"/>
</dbReference>
<evidence type="ECO:0000256" key="4">
    <source>
        <dbReference type="ARBA" id="ARBA00022989"/>
    </source>
</evidence>
<dbReference type="Pfam" id="PF04893">
    <property type="entry name" value="Yip1"/>
    <property type="match status" value="1"/>
</dbReference>
<dbReference type="STRING" id="767770.A0A1L9NDG1"/>
<evidence type="ECO:0000256" key="6">
    <source>
        <dbReference type="RuleBase" id="RU361264"/>
    </source>
</evidence>
<dbReference type="Proteomes" id="UP000184304">
    <property type="component" value="Unassembled WGS sequence"/>
</dbReference>
<evidence type="ECO:0000313" key="10">
    <source>
        <dbReference type="Proteomes" id="UP000184304"/>
    </source>
</evidence>
<evidence type="ECO:0000259" key="8">
    <source>
        <dbReference type="Pfam" id="PF04893"/>
    </source>
</evidence>
<dbReference type="PANTHER" id="PTHR12822:SF2">
    <property type="entry name" value="PROTEIN YIPF"/>
    <property type="match status" value="1"/>
</dbReference>
<dbReference type="GO" id="GO:0016192">
    <property type="term" value="P:vesicle-mediated transport"/>
    <property type="evidence" value="ECO:0007669"/>
    <property type="project" value="InterPro"/>
</dbReference>
<feature type="domain" description="Yip1" evidence="8">
    <location>
        <begin position="97"/>
        <end position="260"/>
    </location>
</feature>
<feature type="transmembrane region" description="Helical" evidence="6">
    <location>
        <begin position="245"/>
        <end position="268"/>
    </location>
</feature>
<dbReference type="AlphaFoldDB" id="A0A1L9NDG1"/>
<proteinExistence type="inferred from homology"/>
<comment type="caution">
    <text evidence="6">Lacks conserved residue(s) required for the propagation of feature annotation.</text>
</comment>
<dbReference type="EMBL" id="KV878187">
    <property type="protein sequence ID" value="OJI87144.1"/>
    <property type="molecule type" value="Genomic_DNA"/>
</dbReference>
<keyword evidence="5 6" id="KW-0472">Membrane</keyword>
<evidence type="ECO:0000256" key="1">
    <source>
        <dbReference type="ARBA" id="ARBA00004141"/>
    </source>
</evidence>
<evidence type="ECO:0000256" key="2">
    <source>
        <dbReference type="ARBA" id="ARBA00010596"/>
    </source>
</evidence>
<keyword evidence="4 6" id="KW-1133">Transmembrane helix</keyword>
<protein>
    <recommendedName>
        <fullName evidence="6">Protein YIP</fullName>
    </recommendedName>
</protein>
<sequence length="382" mass="42442">MANQGYDVVVDVDAEGDLGHTDLQEDLEFHRSNFENDQRNAKAQHDSAPFLGGGSSRGRDRSPGGTPSKLNWWSIHYYSQFFDVDTNEVLRRCVAAIYPRSNFLDVLEGNPDLYGPFWIATTVVVILFLTGTISQWLSNNDDEHFEYDFTLLSGAAGLVYGYTGIIPIALWGALKWFGSSSADLVESWALYGYSNLVWIAVALVSWSPLTALNWALVGVGFGWTVFFLLRNLYPVLSATDAKASKILLILVIVLHAGFALAIKILFFAYVVPSYFTSCGIILLRRVVTNMGLCADMEVPFRRKTRTTMTTMTTTTTTSDGCLVVGRKGARCRCWYRCGSLRLLYSSVAVFPLRGTMTFAPAALCHVISCVDLLVYVLKCCYF</sequence>
<feature type="transmembrane region" description="Helical" evidence="6">
    <location>
        <begin position="358"/>
        <end position="377"/>
    </location>
</feature>
<comment type="similarity">
    <text evidence="2 6">Belongs to the YIP1 family.</text>
</comment>
<evidence type="ECO:0000256" key="5">
    <source>
        <dbReference type="ARBA" id="ARBA00023136"/>
    </source>
</evidence>
<accession>A0A1L9NDG1</accession>
<reference evidence="10" key="1">
    <citation type="journal article" date="2017" name="Genome Biol.">
        <title>Comparative genomics reveals high biological diversity and specific adaptations in the industrially and medically important fungal genus Aspergillus.</title>
        <authorList>
            <person name="de Vries R.P."/>
            <person name="Riley R."/>
            <person name="Wiebenga A."/>
            <person name="Aguilar-Osorio G."/>
            <person name="Amillis S."/>
            <person name="Uchima C.A."/>
            <person name="Anderluh G."/>
            <person name="Asadollahi M."/>
            <person name="Askin M."/>
            <person name="Barry K."/>
            <person name="Battaglia E."/>
            <person name="Bayram O."/>
            <person name="Benocci T."/>
            <person name="Braus-Stromeyer S.A."/>
            <person name="Caldana C."/>
            <person name="Canovas D."/>
            <person name="Cerqueira G.C."/>
            <person name="Chen F."/>
            <person name="Chen W."/>
            <person name="Choi C."/>
            <person name="Clum A."/>
            <person name="Dos Santos R.A."/>
            <person name="Damasio A.R."/>
            <person name="Diallinas G."/>
            <person name="Emri T."/>
            <person name="Fekete E."/>
            <person name="Flipphi M."/>
            <person name="Freyberg S."/>
            <person name="Gallo A."/>
            <person name="Gournas C."/>
            <person name="Habgood R."/>
            <person name="Hainaut M."/>
            <person name="Harispe M.L."/>
            <person name="Henrissat B."/>
            <person name="Hilden K.S."/>
            <person name="Hope R."/>
            <person name="Hossain A."/>
            <person name="Karabika E."/>
            <person name="Karaffa L."/>
            <person name="Karanyi Z."/>
            <person name="Krasevec N."/>
            <person name="Kuo A."/>
            <person name="Kusch H."/>
            <person name="LaButti K."/>
            <person name="Lagendijk E.L."/>
            <person name="Lapidus A."/>
            <person name="Levasseur A."/>
            <person name="Lindquist E."/>
            <person name="Lipzen A."/>
            <person name="Logrieco A.F."/>
            <person name="MacCabe A."/>
            <person name="Maekelae M.R."/>
            <person name="Malavazi I."/>
            <person name="Melin P."/>
            <person name="Meyer V."/>
            <person name="Mielnichuk N."/>
            <person name="Miskei M."/>
            <person name="Molnar A.P."/>
            <person name="Mule G."/>
            <person name="Ngan C.Y."/>
            <person name="Orejas M."/>
            <person name="Orosz E."/>
            <person name="Ouedraogo J.P."/>
            <person name="Overkamp K.M."/>
            <person name="Park H.-S."/>
            <person name="Perrone G."/>
            <person name="Piumi F."/>
            <person name="Punt P.J."/>
            <person name="Ram A.F."/>
            <person name="Ramon A."/>
            <person name="Rauscher S."/>
            <person name="Record E."/>
            <person name="Riano-Pachon D.M."/>
            <person name="Robert V."/>
            <person name="Roehrig J."/>
            <person name="Ruller R."/>
            <person name="Salamov A."/>
            <person name="Salih N.S."/>
            <person name="Samson R.A."/>
            <person name="Sandor E."/>
            <person name="Sanguinetti M."/>
            <person name="Schuetze T."/>
            <person name="Sepcic K."/>
            <person name="Shelest E."/>
            <person name="Sherlock G."/>
            <person name="Sophianopoulou V."/>
            <person name="Squina F.M."/>
            <person name="Sun H."/>
            <person name="Susca A."/>
            <person name="Todd R.B."/>
            <person name="Tsang A."/>
            <person name="Unkles S.E."/>
            <person name="van de Wiele N."/>
            <person name="van Rossen-Uffink D."/>
            <person name="Oliveira J.V."/>
            <person name="Vesth T.C."/>
            <person name="Visser J."/>
            <person name="Yu J.-H."/>
            <person name="Zhou M."/>
            <person name="Andersen M.R."/>
            <person name="Archer D.B."/>
            <person name="Baker S.E."/>
            <person name="Benoit I."/>
            <person name="Brakhage A.A."/>
            <person name="Braus G.H."/>
            <person name="Fischer R."/>
            <person name="Frisvad J.C."/>
            <person name="Goldman G.H."/>
            <person name="Houbraken J."/>
            <person name="Oakley B."/>
            <person name="Pocsi I."/>
            <person name="Scazzocchio C."/>
            <person name="Seiboth B."/>
            <person name="vanKuyk P.A."/>
            <person name="Wortman J."/>
            <person name="Dyer P.S."/>
            <person name="Grigoriev I.V."/>
        </authorList>
    </citation>
    <scope>NUCLEOTIDE SEQUENCE [LARGE SCALE GENOMIC DNA]</scope>
    <source>
        <strain evidence="10">CBS 134.48</strain>
    </source>
</reference>
<evidence type="ECO:0000313" key="9">
    <source>
        <dbReference type="EMBL" id="OJI87144.1"/>
    </source>
</evidence>
<dbReference type="VEuPathDB" id="FungiDB:ASPTUDRAFT_116509"/>
<comment type="subcellular location">
    <subcellularLocation>
        <location evidence="6">Golgi apparatus membrane</location>
        <topology evidence="6">Multi-pass membrane protein</topology>
    </subcellularLocation>
    <subcellularLocation>
        <location evidence="1">Membrane</location>
        <topology evidence="1">Multi-pass membrane protein</topology>
    </subcellularLocation>
</comment>
<gene>
    <name evidence="9" type="ORF">ASPTUDRAFT_116509</name>
</gene>
<feature type="transmembrane region" description="Helical" evidence="6">
    <location>
        <begin position="157"/>
        <end position="176"/>
    </location>
</feature>
<dbReference type="OMA" id="KRAAGNY"/>
<keyword evidence="3 6" id="KW-0812">Transmembrane</keyword>
<dbReference type="PANTHER" id="PTHR12822">
    <property type="entry name" value="PROTEIN YIPF"/>
    <property type="match status" value="1"/>
</dbReference>
<name>A0A1L9NDG1_ASPTC</name>
<feature type="region of interest" description="Disordered" evidence="7">
    <location>
        <begin position="38"/>
        <end position="65"/>
    </location>
</feature>
<dbReference type="GO" id="GO:0000139">
    <property type="term" value="C:Golgi membrane"/>
    <property type="evidence" value="ECO:0007669"/>
    <property type="project" value="UniProtKB-SubCell"/>
</dbReference>
<feature type="transmembrane region" description="Helical" evidence="6">
    <location>
        <begin position="212"/>
        <end position="233"/>
    </location>
</feature>
<feature type="transmembrane region" description="Helical" evidence="6">
    <location>
        <begin position="188"/>
        <end position="206"/>
    </location>
</feature>
<dbReference type="OrthoDB" id="10256463at2759"/>
<evidence type="ECO:0000256" key="7">
    <source>
        <dbReference type="SAM" id="MobiDB-lite"/>
    </source>
</evidence>
<organism evidence="9 10">
    <name type="scientific">Aspergillus tubingensis (strain CBS 134.48)</name>
    <dbReference type="NCBI Taxonomy" id="767770"/>
    <lineage>
        <taxon>Eukaryota</taxon>
        <taxon>Fungi</taxon>
        <taxon>Dikarya</taxon>
        <taxon>Ascomycota</taxon>
        <taxon>Pezizomycotina</taxon>
        <taxon>Eurotiomycetes</taxon>
        <taxon>Eurotiomycetidae</taxon>
        <taxon>Eurotiales</taxon>
        <taxon>Aspergillaceae</taxon>
        <taxon>Aspergillus</taxon>
        <taxon>Aspergillus subgen. Circumdati</taxon>
    </lineage>
</organism>
<feature type="transmembrane region" description="Helical" evidence="6">
    <location>
        <begin position="117"/>
        <end position="137"/>
    </location>
</feature>